<evidence type="ECO:0000313" key="2">
    <source>
        <dbReference type="EMBL" id="KAH3752468.1"/>
    </source>
</evidence>
<keyword evidence="3" id="KW-1185">Reference proteome</keyword>
<evidence type="ECO:0000313" key="3">
    <source>
        <dbReference type="Proteomes" id="UP000828390"/>
    </source>
</evidence>
<dbReference type="AlphaFoldDB" id="A0A9D4IA00"/>
<evidence type="ECO:0000256" key="1">
    <source>
        <dbReference type="SAM" id="MobiDB-lite"/>
    </source>
</evidence>
<name>A0A9D4IA00_DREPO</name>
<gene>
    <name evidence="2" type="ORF">DPMN_187085</name>
</gene>
<organism evidence="2 3">
    <name type="scientific">Dreissena polymorpha</name>
    <name type="common">Zebra mussel</name>
    <name type="synonym">Mytilus polymorpha</name>
    <dbReference type="NCBI Taxonomy" id="45954"/>
    <lineage>
        <taxon>Eukaryota</taxon>
        <taxon>Metazoa</taxon>
        <taxon>Spiralia</taxon>
        <taxon>Lophotrochozoa</taxon>
        <taxon>Mollusca</taxon>
        <taxon>Bivalvia</taxon>
        <taxon>Autobranchia</taxon>
        <taxon>Heteroconchia</taxon>
        <taxon>Euheterodonta</taxon>
        <taxon>Imparidentia</taxon>
        <taxon>Neoheterodontei</taxon>
        <taxon>Myida</taxon>
        <taxon>Dreissenoidea</taxon>
        <taxon>Dreissenidae</taxon>
        <taxon>Dreissena</taxon>
    </lineage>
</organism>
<feature type="region of interest" description="Disordered" evidence="1">
    <location>
        <begin position="1"/>
        <end position="80"/>
    </location>
</feature>
<feature type="compositionally biased region" description="Low complexity" evidence="1">
    <location>
        <begin position="44"/>
        <end position="55"/>
    </location>
</feature>
<dbReference type="Proteomes" id="UP000828390">
    <property type="component" value="Unassembled WGS sequence"/>
</dbReference>
<reference evidence="2" key="2">
    <citation type="submission" date="2020-11" db="EMBL/GenBank/DDBJ databases">
        <authorList>
            <person name="McCartney M.A."/>
            <person name="Auch B."/>
            <person name="Kono T."/>
            <person name="Mallez S."/>
            <person name="Becker A."/>
            <person name="Gohl D.M."/>
            <person name="Silverstein K.A.T."/>
            <person name="Koren S."/>
            <person name="Bechman K.B."/>
            <person name="Herman A."/>
            <person name="Abrahante J.E."/>
            <person name="Garbe J."/>
        </authorList>
    </citation>
    <scope>NUCLEOTIDE SEQUENCE</scope>
    <source>
        <strain evidence="2">Duluth1</strain>
        <tissue evidence="2">Whole animal</tissue>
    </source>
</reference>
<protein>
    <submittedName>
        <fullName evidence="2">Uncharacterized protein</fullName>
    </submittedName>
</protein>
<comment type="caution">
    <text evidence="2">The sequence shown here is derived from an EMBL/GenBank/DDBJ whole genome shotgun (WGS) entry which is preliminary data.</text>
</comment>
<reference evidence="2" key="1">
    <citation type="journal article" date="2019" name="bioRxiv">
        <title>The Genome of the Zebra Mussel, Dreissena polymorpha: A Resource for Invasive Species Research.</title>
        <authorList>
            <person name="McCartney M.A."/>
            <person name="Auch B."/>
            <person name="Kono T."/>
            <person name="Mallez S."/>
            <person name="Zhang Y."/>
            <person name="Obille A."/>
            <person name="Becker A."/>
            <person name="Abrahante J.E."/>
            <person name="Garbe J."/>
            <person name="Badalamenti J.P."/>
            <person name="Herman A."/>
            <person name="Mangelson H."/>
            <person name="Liachko I."/>
            <person name="Sullivan S."/>
            <person name="Sone E.D."/>
            <person name="Koren S."/>
            <person name="Silverstein K.A.T."/>
            <person name="Beckman K.B."/>
            <person name="Gohl D.M."/>
        </authorList>
    </citation>
    <scope>NUCLEOTIDE SEQUENCE</scope>
    <source>
        <strain evidence="2">Duluth1</strain>
        <tissue evidence="2">Whole animal</tissue>
    </source>
</reference>
<feature type="compositionally biased region" description="Pro residues" evidence="1">
    <location>
        <begin position="21"/>
        <end position="32"/>
    </location>
</feature>
<accession>A0A9D4IA00</accession>
<proteinExistence type="predicted"/>
<dbReference type="EMBL" id="JAIWYP010000010">
    <property type="protein sequence ID" value="KAH3752468.1"/>
    <property type="molecule type" value="Genomic_DNA"/>
</dbReference>
<sequence>MYGHSDTVRQLLEGQVRTRPAPYPLPQRPTPPSIGSFRGYSNHVSCVGSSVTSGGRAPSPEVSKSALRPGSGDATEASPSAIERAVFKDEHYIYEQDDRFTNDYFINEQVQKDIIVKNRLREHI</sequence>